<evidence type="ECO:0000256" key="1">
    <source>
        <dbReference type="HAMAP-Rule" id="MF_02088"/>
    </source>
</evidence>
<gene>
    <name evidence="3" type="ORF">GCM10025790_12670</name>
</gene>
<dbReference type="NCBIfam" id="TIGR00697">
    <property type="entry name" value="queuosine precursor transporter"/>
    <property type="match status" value="1"/>
</dbReference>
<comment type="similarity">
    <text evidence="1">Belongs to the vitamin uptake transporter (VUT/ECF) (TC 2.A.88) family. Q precursor transporter subfamily.</text>
</comment>
<comment type="function">
    <text evidence="1">Involved in the import of queuosine (Q) precursors, required for Q precursor salvage.</text>
</comment>
<keyword evidence="4" id="KW-1185">Reference proteome</keyword>
<evidence type="ECO:0000313" key="4">
    <source>
        <dbReference type="Proteomes" id="UP001500368"/>
    </source>
</evidence>
<sequence>MSTDPTSGQGSAAAAADPGETQNSTPAHNTSGASARAGKAPAAFAQTGSQFYAVLVSLLAAFYLISNIAATKQMDFGGWVVDGGVFLFPLTYLLGGVISEVYGFKAAFRAVLVGFSVMLIGAVVFGLVTISPAVSDAYNQEAFEVLFGWDGMYVRILIASLLAYLAGQLMNSFVIVWVKGRFGESNLWARIASSTIFGQILDTALFGLIAFTALFGLDPLMSWGQFASYFIFGVLYKCAVEFVLMPVTYTVVSQLKRREPSYSSH</sequence>
<reference evidence="4" key="1">
    <citation type="journal article" date="2019" name="Int. J. Syst. Evol. Microbiol.">
        <title>The Global Catalogue of Microorganisms (GCM) 10K type strain sequencing project: providing services to taxonomists for standard genome sequencing and annotation.</title>
        <authorList>
            <consortium name="The Broad Institute Genomics Platform"/>
            <consortium name="The Broad Institute Genome Sequencing Center for Infectious Disease"/>
            <person name="Wu L."/>
            <person name="Ma J."/>
        </authorList>
    </citation>
    <scope>NUCLEOTIDE SEQUENCE [LARGE SCALE GENOMIC DNA]</scope>
    <source>
        <strain evidence="4">JCM 19129</strain>
    </source>
</reference>
<keyword evidence="1" id="KW-0812">Transmembrane</keyword>
<feature type="transmembrane region" description="Helical" evidence="1">
    <location>
        <begin position="51"/>
        <end position="70"/>
    </location>
</feature>
<proteinExistence type="inferred from homology"/>
<name>A0ABP9FV57_9MICC</name>
<feature type="compositionally biased region" description="Polar residues" evidence="2">
    <location>
        <begin position="20"/>
        <end position="32"/>
    </location>
</feature>
<dbReference type="HAMAP" id="MF_02088">
    <property type="entry name" value="Q_prec_transport"/>
    <property type="match status" value="1"/>
</dbReference>
<organism evidence="3 4">
    <name type="scientific">Nesterenkonia rhizosphaerae</name>
    <dbReference type="NCBI Taxonomy" id="1348272"/>
    <lineage>
        <taxon>Bacteria</taxon>
        <taxon>Bacillati</taxon>
        <taxon>Actinomycetota</taxon>
        <taxon>Actinomycetes</taxon>
        <taxon>Micrococcales</taxon>
        <taxon>Micrococcaceae</taxon>
        <taxon>Nesterenkonia</taxon>
    </lineage>
</organism>
<feature type="transmembrane region" description="Helical" evidence="1">
    <location>
        <begin position="110"/>
        <end position="133"/>
    </location>
</feature>
<feature type="region of interest" description="Disordered" evidence="2">
    <location>
        <begin position="1"/>
        <end position="34"/>
    </location>
</feature>
<dbReference type="RefSeq" id="WP_345477228.1">
    <property type="nucleotide sequence ID" value="NZ_BAABLW010000007.1"/>
</dbReference>
<comment type="caution">
    <text evidence="3">The sequence shown here is derived from an EMBL/GenBank/DDBJ whole genome shotgun (WGS) entry which is preliminary data.</text>
</comment>
<protein>
    <recommendedName>
        <fullName evidence="1">Probable queuosine precursor transporter</fullName>
        <shortName evidence="1">Q precursor transporter</shortName>
    </recommendedName>
</protein>
<comment type="subcellular location">
    <subcellularLocation>
        <location evidence="1">Cell membrane</location>
        <topology evidence="1">Multi-pass membrane protein</topology>
    </subcellularLocation>
</comment>
<evidence type="ECO:0000313" key="3">
    <source>
        <dbReference type="EMBL" id="GAA4918495.1"/>
    </source>
</evidence>
<feature type="transmembrane region" description="Helical" evidence="1">
    <location>
        <begin position="229"/>
        <end position="252"/>
    </location>
</feature>
<feature type="transmembrane region" description="Helical" evidence="1">
    <location>
        <begin position="199"/>
        <end position="217"/>
    </location>
</feature>
<dbReference type="PANTHER" id="PTHR34300">
    <property type="entry name" value="QUEUOSINE PRECURSOR TRANSPORTER-RELATED"/>
    <property type="match status" value="1"/>
</dbReference>
<dbReference type="Proteomes" id="UP001500368">
    <property type="component" value="Unassembled WGS sequence"/>
</dbReference>
<keyword evidence="1" id="KW-1003">Cell membrane</keyword>
<dbReference type="PANTHER" id="PTHR34300:SF2">
    <property type="entry name" value="QUEUOSINE PRECURSOR TRANSPORTER-RELATED"/>
    <property type="match status" value="1"/>
</dbReference>
<feature type="transmembrane region" description="Helical" evidence="1">
    <location>
        <begin position="76"/>
        <end position="98"/>
    </location>
</feature>
<dbReference type="InterPro" id="IPR003744">
    <property type="entry name" value="YhhQ"/>
</dbReference>
<feature type="compositionally biased region" description="Polar residues" evidence="2">
    <location>
        <begin position="1"/>
        <end position="10"/>
    </location>
</feature>
<keyword evidence="1" id="KW-1133">Transmembrane helix</keyword>
<keyword evidence="1" id="KW-0813">Transport</keyword>
<evidence type="ECO:0000256" key="2">
    <source>
        <dbReference type="SAM" id="MobiDB-lite"/>
    </source>
</evidence>
<accession>A0ABP9FV57</accession>
<feature type="transmembrane region" description="Helical" evidence="1">
    <location>
        <begin position="153"/>
        <end position="178"/>
    </location>
</feature>
<keyword evidence="1" id="KW-0472">Membrane</keyword>
<dbReference type="Pfam" id="PF02592">
    <property type="entry name" value="Vut_1"/>
    <property type="match status" value="1"/>
</dbReference>
<dbReference type="EMBL" id="BAABLW010000007">
    <property type="protein sequence ID" value="GAA4918495.1"/>
    <property type="molecule type" value="Genomic_DNA"/>
</dbReference>